<dbReference type="CDD" id="cd00121">
    <property type="entry name" value="MATH"/>
    <property type="match status" value="1"/>
</dbReference>
<evidence type="ECO:0000256" key="2">
    <source>
        <dbReference type="ARBA" id="ARBA00009085"/>
    </source>
</evidence>
<dbReference type="InterPro" id="IPR018200">
    <property type="entry name" value="USP_CS"/>
</dbReference>
<evidence type="ECO:0000256" key="3">
    <source>
        <dbReference type="ARBA" id="ARBA00012759"/>
    </source>
</evidence>
<accession>A0A1J4J5W4</accession>
<dbReference type="GO" id="GO:0016579">
    <property type="term" value="P:protein deubiquitination"/>
    <property type="evidence" value="ECO:0007669"/>
    <property type="project" value="InterPro"/>
</dbReference>
<dbReference type="Gene3D" id="2.60.210.10">
    <property type="entry name" value="Apoptosis, Tumor Necrosis Factor Receptor Associated Protein 2, Chain A"/>
    <property type="match status" value="1"/>
</dbReference>
<evidence type="ECO:0000256" key="6">
    <source>
        <dbReference type="ARBA" id="ARBA00022801"/>
    </source>
</evidence>
<evidence type="ECO:0000313" key="11">
    <source>
        <dbReference type="Proteomes" id="UP000179807"/>
    </source>
</evidence>
<comment type="catalytic activity">
    <reaction evidence="1">
        <text>Thiol-dependent hydrolysis of ester, thioester, amide, peptide and isopeptide bonds formed by the C-terminal Gly of ubiquitin (a 76-residue protein attached to proteins as an intracellular targeting signal).</text>
        <dbReference type="EC" id="3.4.19.12"/>
    </reaction>
</comment>
<keyword evidence="11" id="KW-1185">Reference proteome</keyword>
<dbReference type="InterPro" id="IPR050164">
    <property type="entry name" value="Peptidase_C19"/>
</dbReference>
<dbReference type="SUPFAM" id="SSF54001">
    <property type="entry name" value="Cysteine proteinases"/>
    <property type="match status" value="1"/>
</dbReference>
<sequence>MSYQALHQYLQKRSESALIEQDPYEIHETWETCEISKMSPDGAPSPAWKASDKYWRIICYPKGYKSTTHLSILLYSPKLQEEHKVKFTIQTVGGIKTRKESSEYTFSKTVPNRGFFEFIPLKDLDLYTVNGKLKFDVHIIFSPPKSNRVNYRKLTGYIGLENQGCTCYMNSMLQCLFHTGAFRKIVFGLPTTGNEDSKNIPLALQRLFTLMQKSPIAPSTKALTDAFGWSSMEVFMQHDVQEFLRVLIDNIETKMKKTDNPDAIARVFRGKTNSYVKCLDIDYSSDRVEDFYDISLVVQNKKNLLESLDDFITDDYLVGKNQYQLEDKSFHDAFKGCRFKELPPVLHIHLQRFAYDMMSGMMKKVRERFEFPFELDMEPYLSENSNDANECTKYELFSVLVHQGEQYGGHYFAYCRPTTERKWVMFNDDQVSIVPESQAMDDNFGGYNKHHSAYFLAYIRKTDIDSIMHDVTEDEIPNHLLDYFDEWKSKHSGMPPSINLRLVTDKTYTDAIKRYGKVPSNPDTNENIKSPGDIRFTDFLSNIKRTCNVDNSKDVTLWTIDKSGYPKQFIKCESQVKQIFPTSSRMFVSDVLIDNSSPEQFVPLIVTYYDPTNAETPLQYIKFAPLKQTETLLPLKEEIRKILNIPETENILTFYSENSLSATFVSINNITLSLSEQSIKSGMIIFQKENIPNVHINEVTKTNEDEIPQLRVIDLLPDQMIKTVDKFFEFNNSAISYSFAELDNSVKNNNSKDNANKDSSKDAHKVAFRIALDENSPIKLLQRSVRSALNVSESDSILLFKKNDKDQPSERPIDFSLSSSIKQIITVPFLFYKVIPNVKQSELENRKSFRICVVDENLDVIEYPMFLMSSSFQVDDVFGKIKQSKIVPYDKPLRMLQLQGSRIVKMMEQEDQLSGLIDFSFRAEVIPEDQLDAEPEKLVRVTLTNNKIMPRNGCVGTPFYIKIEEGEAFKDTKERLVKMAKVSLSSASFAYSNECTVLKNFKQLNDDDVLSDILKGRNTMLYVFVPGASHQAVNSHAFNWNSGVRIYN</sequence>
<dbReference type="OrthoDB" id="289038at2759"/>
<keyword evidence="4" id="KW-0645">Protease</keyword>
<comment type="caution">
    <text evidence="10">The sequence shown here is derived from an EMBL/GenBank/DDBJ whole genome shotgun (WGS) entry which is preliminary data.</text>
</comment>
<dbReference type="AlphaFoldDB" id="A0A1J4J5W4"/>
<organism evidence="10 11">
    <name type="scientific">Tritrichomonas foetus</name>
    <dbReference type="NCBI Taxonomy" id="1144522"/>
    <lineage>
        <taxon>Eukaryota</taxon>
        <taxon>Metamonada</taxon>
        <taxon>Parabasalia</taxon>
        <taxon>Tritrichomonadida</taxon>
        <taxon>Tritrichomonadidae</taxon>
        <taxon>Tritrichomonas</taxon>
    </lineage>
</organism>
<feature type="domain" description="MATH" evidence="8">
    <location>
        <begin position="25"/>
        <end position="139"/>
    </location>
</feature>
<keyword evidence="7" id="KW-0788">Thiol protease</keyword>
<dbReference type="GO" id="GO:0031647">
    <property type="term" value="P:regulation of protein stability"/>
    <property type="evidence" value="ECO:0007669"/>
    <property type="project" value="TreeGrafter"/>
</dbReference>
<comment type="similarity">
    <text evidence="2">Belongs to the peptidase C19 family.</text>
</comment>
<dbReference type="PANTHER" id="PTHR24006">
    <property type="entry name" value="UBIQUITIN CARBOXYL-TERMINAL HYDROLASE"/>
    <property type="match status" value="1"/>
</dbReference>
<feature type="domain" description="USP" evidence="9">
    <location>
        <begin position="158"/>
        <end position="461"/>
    </location>
</feature>
<evidence type="ECO:0000259" key="9">
    <source>
        <dbReference type="PROSITE" id="PS50235"/>
    </source>
</evidence>
<evidence type="ECO:0000256" key="4">
    <source>
        <dbReference type="ARBA" id="ARBA00022670"/>
    </source>
</evidence>
<dbReference type="Pfam" id="PF00443">
    <property type="entry name" value="UCH"/>
    <property type="match status" value="1"/>
</dbReference>
<keyword evidence="6" id="KW-0378">Hydrolase</keyword>
<dbReference type="InterPro" id="IPR002083">
    <property type="entry name" value="MATH/TRAF_dom"/>
</dbReference>
<gene>
    <name evidence="10" type="ORF">TRFO_11003</name>
</gene>
<dbReference type="PROSITE" id="PS00973">
    <property type="entry name" value="USP_2"/>
    <property type="match status" value="1"/>
</dbReference>
<name>A0A1J4J5W4_9EUKA</name>
<dbReference type="Pfam" id="PF14533">
    <property type="entry name" value="USP7_C2"/>
    <property type="match status" value="1"/>
</dbReference>
<dbReference type="SUPFAM" id="SSF49599">
    <property type="entry name" value="TRAF domain-like"/>
    <property type="match status" value="1"/>
</dbReference>
<dbReference type="InterPro" id="IPR029346">
    <property type="entry name" value="USP_C"/>
</dbReference>
<dbReference type="RefSeq" id="XP_068347761.1">
    <property type="nucleotide sequence ID" value="XM_068495784.1"/>
</dbReference>
<dbReference type="PANTHER" id="PTHR24006:SF644">
    <property type="entry name" value="UBIQUITIN CARBOXYL-TERMINAL HYDROLASE 7"/>
    <property type="match status" value="1"/>
</dbReference>
<evidence type="ECO:0000256" key="5">
    <source>
        <dbReference type="ARBA" id="ARBA00022786"/>
    </source>
</evidence>
<dbReference type="GO" id="GO:0005634">
    <property type="term" value="C:nucleus"/>
    <property type="evidence" value="ECO:0007669"/>
    <property type="project" value="TreeGrafter"/>
</dbReference>
<dbReference type="GeneID" id="94830488"/>
<dbReference type="InterPro" id="IPR038765">
    <property type="entry name" value="Papain-like_cys_pep_sf"/>
</dbReference>
<dbReference type="PROSITE" id="PS50235">
    <property type="entry name" value="USP_3"/>
    <property type="match status" value="1"/>
</dbReference>
<dbReference type="GO" id="GO:0004843">
    <property type="term" value="F:cysteine-type deubiquitinase activity"/>
    <property type="evidence" value="ECO:0007669"/>
    <property type="project" value="UniProtKB-EC"/>
</dbReference>
<protein>
    <recommendedName>
        <fullName evidence="3">ubiquitinyl hydrolase 1</fullName>
        <ecNumber evidence="3">3.4.19.12</ecNumber>
    </recommendedName>
</protein>
<dbReference type="Proteomes" id="UP000179807">
    <property type="component" value="Unassembled WGS sequence"/>
</dbReference>
<evidence type="ECO:0000256" key="1">
    <source>
        <dbReference type="ARBA" id="ARBA00000707"/>
    </source>
</evidence>
<proteinExistence type="inferred from homology"/>
<dbReference type="EMBL" id="MLAK01001304">
    <property type="protein sequence ID" value="OHS94624.1"/>
    <property type="molecule type" value="Genomic_DNA"/>
</dbReference>
<dbReference type="PROSITE" id="PS50144">
    <property type="entry name" value="MATH"/>
    <property type="match status" value="1"/>
</dbReference>
<evidence type="ECO:0000259" key="8">
    <source>
        <dbReference type="PROSITE" id="PS50144"/>
    </source>
</evidence>
<dbReference type="InterPro" id="IPR028889">
    <property type="entry name" value="USP"/>
</dbReference>
<evidence type="ECO:0000313" key="10">
    <source>
        <dbReference type="EMBL" id="OHS94624.1"/>
    </source>
</evidence>
<dbReference type="GO" id="GO:0005829">
    <property type="term" value="C:cytosol"/>
    <property type="evidence" value="ECO:0007669"/>
    <property type="project" value="TreeGrafter"/>
</dbReference>
<keyword evidence="5" id="KW-0833">Ubl conjugation pathway</keyword>
<dbReference type="EC" id="3.4.19.12" evidence="3"/>
<dbReference type="VEuPathDB" id="TrichDB:TRFO_11003"/>
<dbReference type="InterPro" id="IPR001394">
    <property type="entry name" value="Peptidase_C19_UCH"/>
</dbReference>
<dbReference type="GO" id="GO:0006508">
    <property type="term" value="P:proteolysis"/>
    <property type="evidence" value="ECO:0007669"/>
    <property type="project" value="UniProtKB-KW"/>
</dbReference>
<reference evidence="10" key="1">
    <citation type="submission" date="2016-10" db="EMBL/GenBank/DDBJ databases">
        <authorList>
            <person name="Benchimol M."/>
            <person name="Almeida L.G."/>
            <person name="Vasconcelos A.T."/>
            <person name="Perreira-Neves A."/>
            <person name="Rosa I.A."/>
            <person name="Tasca T."/>
            <person name="Bogo M.R."/>
            <person name="de Souza W."/>
        </authorList>
    </citation>
    <scope>NUCLEOTIDE SEQUENCE [LARGE SCALE GENOMIC DNA]</scope>
    <source>
        <strain evidence="10">K</strain>
    </source>
</reference>
<dbReference type="InterPro" id="IPR008974">
    <property type="entry name" value="TRAF-like"/>
</dbReference>
<evidence type="ECO:0000256" key="7">
    <source>
        <dbReference type="ARBA" id="ARBA00022807"/>
    </source>
</evidence>
<dbReference type="Gene3D" id="3.90.70.10">
    <property type="entry name" value="Cysteine proteinases"/>
    <property type="match status" value="1"/>
</dbReference>